<feature type="region of interest" description="Disordered" evidence="1">
    <location>
        <begin position="309"/>
        <end position="340"/>
    </location>
</feature>
<name>A0A5C5FRU1_9BASI</name>
<feature type="compositionally biased region" description="Polar residues" evidence="1">
    <location>
        <begin position="358"/>
        <end position="370"/>
    </location>
</feature>
<dbReference type="AlphaFoldDB" id="A0A5C5FRU1"/>
<dbReference type="OrthoDB" id="2526646at2759"/>
<organism evidence="3 4">
    <name type="scientific">Rhodotorula diobovata</name>
    <dbReference type="NCBI Taxonomy" id="5288"/>
    <lineage>
        <taxon>Eukaryota</taxon>
        <taxon>Fungi</taxon>
        <taxon>Dikarya</taxon>
        <taxon>Basidiomycota</taxon>
        <taxon>Pucciniomycotina</taxon>
        <taxon>Microbotryomycetes</taxon>
        <taxon>Sporidiobolales</taxon>
        <taxon>Sporidiobolaceae</taxon>
        <taxon>Rhodotorula</taxon>
    </lineage>
</organism>
<evidence type="ECO:0000256" key="1">
    <source>
        <dbReference type="SAM" id="MobiDB-lite"/>
    </source>
</evidence>
<protein>
    <recommendedName>
        <fullName evidence="5">Proteophosphoglycan ppg4</fullName>
    </recommendedName>
</protein>
<keyword evidence="2" id="KW-0812">Transmembrane</keyword>
<evidence type="ECO:0000256" key="2">
    <source>
        <dbReference type="SAM" id="Phobius"/>
    </source>
</evidence>
<keyword evidence="2" id="KW-0472">Membrane</keyword>
<feature type="region of interest" description="Disordered" evidence="1">
    <location>
        <begin position="355"/>
        <end position="398"/>
    </location>
</feature>
<accession>A0A5C5FRU1</accession>
<gene>
    <name evidence="3" type="ORF">DMC30DRAFT_409241</name>
</gene>
<dbReference type="Proteomes" id="UP000311382">
    <property type="component" value="Unassembled WGS sequence"/>
</dbReference>
<dbReference type="EMBL" id="SOZI01000097">
    <property type="protein sequence ID" value="TNY19385.1"/>
    <property type="molecule type" value="Genomic_DNA"/>
</dbReference>
<feature type="transmembrane region" description="Helical" evidence="2">
    <location>
        <begin position="254"/>
        <end position="280"/>
    </location>
</feature>
<evidence type="ECO:0000313" key="3">
    <source>
        <dbReference type="EMBL" id="TNY19385.1"/>
    </source>
</evidence>
<feature type="transmembrane region" description="Helical" evidence="2">
    <location>
        <begin position="466"/>
        <end position="486"/>
    </location>
</feature>
<feature type="transmembrane region" description="Helical" evidence="2">
    <location>
        <begin position="43"/>
        <end position="68"/>
    </location>
</feature>
<comment type="caution">
    <text evidence="3">The sequence shown here is derived from an EMBL/GenBank/DDBJ whole genome shotgun (WGS) entry which is preliminary data.</text>
</comment>
<evidence type="ECO:0000313" key="4">
    <source>
        <dbReference type="Proteomes" id="UP000311382"/>
    </source>
</evidence>
<feature type="transmembrane region" description="Helical" evidence="2">
    <location>
        <begin position="179"/>
        <end position="203"/>
    </location>
</feature>
<reference evidence="3 4" key="1">
    <citation type="submission" date="2019-03" db="EMBL/GenBank/DDBJ databases">
        <title>Rhodosporidium diobovatum UCD-FST 08-225 genome sequencing, assembly, and annotation.</title>
        <authorList>
            <person name="Fakankun I.U."/>
            <person name="Fristensky B."/>
            <person name="Levin D.B."/>
        </authorList>
    </citation>
    <scope>NUCLEOTIDE SEQUENCE [LARGE SCALE GENOMIC DNA]</scope>
    <source>
        <strain evidence="3 4">UCD-FST 08-225</strain>
    </source>
</reference>
<keyword evidence="2" id="KW-1133">Transmembrane helix</keyword>
<feature type="transmembrane region" description="Helical" evidence="2">
    <location>
        <begin position="136"/>
        <end position="158"/>
    </location>
</feature>
<feature type="compositionally biased region" description="Basic and acidic residues" evidence="1">
    <location>
        <begin position="561"/>
        <end position="573"/>
    </location>
</feature>
<keyword evidence="4" id="KW-1185">Reference proteome</keyword>
<proteinExistence type="predicted"/>
<feature type="compositionally biased region" description="Low complexity" evidence="1">
    <location>
        <begin position="597"/>
        <end position="606"/>
    </location>
</feature>
<evidence type="ECO:0008006" key="5">
    <source>
        <dbReference type="Google" id="ProtNLM"/>
    </source>
</evidence>
<sequence>MSSTNSTLTLEGLPQPPQGANPFAFYEQALADSLIRTVDTGFIIRQSILCALLGYTLIVAGANVFVVVRDGRKRGKKFFLWRLLARERGRYIVGNRQFLEPLLTFFVTPFLIAHVANEWVTTFGSGYSDSTGPLRLVPWMLLFIQLWLVSWASLQSFIITASDTTRFVRCMSPRVTNGLFLALGAAMLIMLVVGVCFGIRAGIYLGNALGHTKEALDRAASLWPDVPSAAVQNVVYDWDKVAEARNQTNQASRVVMTAFVVSPFLTATINAGGVALLVLVHRQIGENHRTFNRGAGQVTHFAPLSTSREVVDGSAQAGPSESVTTSPSWPGRPALPMRTSSSTAGVLSAVTLADLPSSPATPEASQGAHVSSSSPSSPTRSSQEGISRPGPSPLSRPSRSAIRRLAGSQEVGLAVAQAQNIQRLQRAEVDLFITSIVGISMAVSFESLALFINLTLNELATTDSSTAEVVLFLGSWLYGAIQAVGLSAQLRSILLNGTRCTPGGHVLDLSSGGGVGSGSVPPMQSRPGAADVHQPFSPGSATYDYMPTLATVGPWSEDDVEAGRRRSEGDKLRTWAPSVGGSRRGSKEDEKQLGAPSRVEGVVVELGEPEPGESSSASERRVSL</sequence>
<feature type="compositionally biased region" description="Low complexity" evidence="1">
    <location>
        <begin position="371"/>
        <end position="398"/>
    </location>
</feature>
<feature type="transmembrane region" description="Helical" evidence="2">
    <location>
        <begin position="431"/>
        <end position="454"/>
    </location>
</feature>
<feature type="transmembrane region" description="Helical" evidence="2">
    <location>
        <begin position="98"/>
        <end position="116"/>
    </location>
</feature>
<feature type="compositionally biased region" description="Polar residues" evidence="1">
    <location>
        <begin position="317"/>
        <end position="328"/>
    </location>
</feature>
<feature type="region of interest" description="Disordered" evidence="1">
    <location>
        <begin position="554"/>
        <end position="624"/>
    </location>
</feature>